<accession>A0A2T6BQA9</accession>
<dbReference type="EMBL" id="QBKT01000017">
    <property type="protein sequence ID" value="PTX58234.1"/>
    <property type="molecule type" value="Genomic_DNA"/>
</dbReference>
<gene>
    <name evidence="1" type="ORF">C8N46_11710</name>
</gene>
<protein>
    <recommendedName>
        <fullName evidence="3">Recombinase</fullName>
    </recommendedName>
</protein>
<evidence type="ECO:0000313" key="2">
    <source>
        <dbReference type="Proteomes" id="UP000244090"/>
    </source>
</evidence>
<dbReference type="OrthoDB" id="1449507at2"/>
<keyword evidence="2" id="KW-1185">Reference proteome</keyword>
<evidence type="ECO:0008006" key="3">
    <source>
        <dbReference type="Google" id="ProtNLM"/>
    </source>
</evidence>
<dbReference type="Proteomes" id="UP000244090">
    <property type="component" value="Unassembled WGS sequence"/>
</dbReference>
<dbReference type="RefSeq" id="WP_108116873.1">
    <property type="nucleotide sequence ID" value="NZ_QBKT01000017.1"/>
</dbReference>
<name>A0A2T6BQA9_9FLAO</name>
<dbReference type="AlphaFoldDB" id="A0A2T6BQA9"/>
<evidence type="ECO:0000313" key="1">
    <source>
        <dbReference type="EMBL" id="PTX58234.1"/>
    </source>
</evidence>
<proteinExistence type="predicted"/>
<organism evidence="1 2">
    <name type="scientific">Kordia periserrulae</name>
    <dbReference type="NCBI Taxonomy" id="701523"/>
    <lineage>
        <taxon>Bacteria</taxon>
        <taxon>Pseudomonadati</taxon>
        <taxon>Bacteroidota</taxon>
        <taxon>Flavobacteriia</taxon>
        <taxon>Flavobacteriales</taxon>
        <taxon>Flavobacteriaceae</taxon>
        <taxon>Kordia</taxon>
    </lineage>
</organism>
<reference evidence="1 2" key="1">
    <citation type="submission" date="2018-04" db="EMBL/GenBank/DDBJ databases">
        <title>Genomic Encyclopedia of Archaeal and Bacterial Type Strains, Phase II (KMG-II): from individual species to whole genera.</title>
        <authorList>
            <person name="Goeker M."/>
        </authorList>
    </citation>
    <scope>NUCLEOTIDE SEQUENCE [LARGE SCALE GENOMIC DNA]</scope>
    <source>
        <strain evidence="1 2">DSM 25731</strain>
    </source>
</reference>
<comment type="caution">
    <text evidence="1">The sequence shown here is derived from an EMBL/GenBank/DDBJ whole genome shotgun (WGS) entry which is preliminary data.</text>
</comment>
<sequence length="91" mass="10671">MITKEQRKKLKETLGYHYTGDVLKILKKRGITNRKGTPYGTSMIRNVYNGLNENKEIENAILDLYLQKLEEKEKERKTRNKLLGLDSDTEN</sequence>